<name>A0AAV8XG85_9CUCU</name>
<keyword evidence="3" id="KW-1185">Reference proteome</keyword>
<dbReference type="InterPro" id="IPR036928">
    <property type="entry name" value="AS_sf"/>
</dbReference>
<dbReference type="Gene3D" id="3.90.1300.10">
    <property type="entry name" value="Amidase signature (AS) domain"/>
    <property type="match status" value="1"/>
</dbReference>
<proteinExistence type="predicted"/>
<evidence type="ECO:0000313" key="2">
    <source>
        <dbReference type="EMBL" id="KAJ8938031.1"/>
    </source>
</evidence>
<dbReference type="PANTHER" id="PTHR43372:SF3">
    <property type="entry name" value="AT07710P-RELATED"/>
    <property type="match status" value="1"/>
</dbReference>
<feature type="domain" description="Amidase" evidence="1">
    <location>
        <begin position="46"/>
        <end position="118"/>
    </location>
</feature>
<reference evidence="2" key="1">
    <citation type="journal article" date="2023" name="Insect Mol. Biol.">
        <title>Genome sequencing provides insights into the evolution of gene families encoding plant cell wall-degrading enzymes in longhorned beetles.</title>
        <authorList>
            <person name="Shin N.R."/>
            <person name="Okamura Y."/>
            <person name="Kirsch R."/>
            <person name="Pauchet Y."/>
        </authorList>
    </citation>
    <scope>NUCLEOTIDE SEQUENCE</scope>
    <source>
        <strain evidence="2">AMC_N1</strain>
    </source>
</reference>
<dbReference type="PANTHER" id="PTHR43372">
    <property type="entry name" value="FATTY-ACID AMIDE HYDROLASE"/>
    <property type="match status" value="1"/>
</dbReference>
<evidence type="ECO:0000259" key="1">
    <source>
        <dbReference type="Pfam" id="PF01425"/>
    </source>
</evidence>
<gene>
    <name evidence="2" type="ORF">NQ318_003335</name>
</gene>
<accession>A0AAV8XG85</accession>
<dbReference type="InterPro" id="IPR023631">
    <property type="entry name" value="Amidase_dom"/>
</dbReference>
<dbReference type="Pfam" id="PF01425">
    <property type="entry name" value="Amidase"/>
    <property type="match status" value="1"/>
</dbReference>
<dbReference type="InterPro" id="IPR052739">
    <property type="entry name" value="FAAH2"/>
</dbReference>
<sequence length="121" mass="13005">MLTAIQRLTGWTKKDAVSKLTQKKYFLLKFGLGTCPCALYHQPPLGLSYTSGIVNRTGYKAEADGEAVAKLKTSGAIPLLVSNTPELCCCFESNNLITGRTNNPYDTTCTSGGSSGGEEYR</sequence>
<dbReference type="SUPFAM" id="SSF75304">
    <property type="entry name" value="Amidase signature (AS) enzymes"/>
    <property type="match status" value="1"/>
</dbReference>
<dbReference type="GO" id="GO:0012505">
    <property type="term" value="C:endomembrane system"/>
    <property type="evidence" value="ECO:0007669"/>
    <property type="project" value="TreeGrafter"/>
</dbReference>
<comment type="caution">
    <text evidence="2">The sequence shown here is derived from an EMBL/GenBank/DDBJ whole genome shotgun (WGS) entry which is preliminary data.</text>
</comment>
<organism evidence="2 3">
    <name type="scientific">Aromia moschata</name>
    <dbReference type="NCBI Taxonomy" id="1265417"/>
    <lineage>
        <taxon>Eukaryota</taxon>
        <taxon>Metazoa</taxon>
        <taxon>Ecdysozoa</taxon>
        <taxon>Arthropoda</taxon>
        <taxon>Hexapoda</taxon>
        <taxon>Insecta</taxon>
        <taxon>Pterygota</taxon>
        <taxon>Neoptera</taxon>
        <taxon>Endopterygota</taxon>
        <taxon>Coleoptera</taxon>
        <taxon>Polyphaga</taxon>
        <taxon>Cucujiformia</taxon>
        <taxon>Chrysomeloidea</taxon>
        <taxon>Cerambycidae</taxon>
        <taxon>Cerambycinae</taxon>
        <taxon>Callichromatini</taxon>
        <taxon>Aromia</taxon>
    </lineage>
</organism>
<dbReference type="AlphaFoldDB" id="A0AAV8XG85"/>
<dbReference type="Proteomes" id="UP001162162">
    <property type="component" value="Unassembled WGS sequence"/>
</dbReference>
<evidence type="ECO:0000313" key="3">
    <source>
        <dbReference type="Proteomes" id="UP001162162"/>
    </source>
</evidence>
<protein>
    <recommendedName>
        <fullName evidence="1">Amidase domain-containing protein</fullName>
    </recommendedName>
</protein>
<dbReference type="EMBL" id="JAPWTK010000590">
    <property type="protein sequence ID" value="KAJ8938031.1"/>
    <property type="molecule type" value="Genomic_DNA"/>
</dbReference>